<keyword evidence="2" id="KW-0732">Signal</keyword>
<feature type="compositionally biased region" description="Low complexity" evidence="1">
    <location>
        <begin position="125"/>
        <end position="146"/>
    </location>
</feature>
<feature type="chain" id="PRO_5038922980" evidence="2">
    <location>
        <begin position="29"/>
        <end position="196"/>
    </location>
</feature>
<dbReference type="EMBL" id="CZBO01000002">
    <property type="protein sequence ID" value="CUP95311.1"/>
    <property type="molecule type" value="Genomic_DNA"/>
</dbReference>
<dbReference type="AlphaFoldDB" id="A0A174SG26"/>
<organism evidence="3 4">
    <name type="scientific">Clostridium baratii</name>
    <dbReference type="NCBI Taxonomy" id="1561"/>
    <lineage>
        <taxon>Bacteria</taxon>
        <taxon>Bacillati</taxon>
        <taxon>Bacillota</taxon>
        <taxon>Clostridia</taxon>
        <taxon>Eubacteriales</taxon>
        <taxon>Clostridiaceae</taxon>
        <taxon>Clostridium</taxon>
    </lineage>
</organism>
<proteinExistence type="predicted"/>
<feature type="compositionally biased region" description="Basic and acidic residues" evidence="1">
    <location>
        <begin position="86"/>
        <end position="124"/>
    </location>
</feature>
<evidence type="ECO:0000256" key="1">
    <source>
        <dbReference type="SAM" id="MobiDB-lite"/>
    </source>
</evidence>
<evidence type="ECO:0000256" key="2">
    <source>
        <dbReference type="SAM" id="SignalP"/>
    </source>
</evidence>
<dbReference type="RefSeq" id="WP_055207289.1">
    <property type="nucleotide sequence ID" value="NZ_CZBO01000002.1"/>
</dbReference>
<evidence type="ECO:0000313" key="3">
    <source>
        <dbReference type="EMBL" id="CUP95311.1"/>
    </source>
</evidence>
<accession>A0A174SG26</accession>
<feature type="region of interest" description="Disordered" evidence="1">
    <location>
        <begin position="86"/>
        <end position="149"/>
    </location>
</feature>
<protein>
    <submittedName>
        <fullName evidence="3">Metallo beta-lactamase family protein</fullName>
    </submittedName>
</protein>
<gene>
    <name evidence="3" type="ORF">ERS852568_01302</name>
</gene>
<sequence length="196" mass="21638">MNIKSFLLKKKKTIISCVACFLIGGGLALTNNVSDQEINALQSKNSDITCQIAKKDEVLKADKIVLETSKKDLSEYENKKEAIDKAKADKLRKEQEAKEKAEREKAEKEAKAQAEKEAKAKARQESYSNSNSSNSKSADNTSNSDNKPIGAMVWRTRTGKKYHSTNHCGRTNSANATEITLKEAEAEGLTPCSKCY</sequence>
<dbReference type="Proteomes" id="UP000095563">
    <property type="component" value="Unassembled WGS sequence"/>
</dbReference>
<feature type="signal peptide" evidence="2">
    <location>
        <begin position="1"/>
        <end position="28"/>
    </location>
</feature>
<reference evidence="3 4" key="1">
    <citation type="submission" date="2015-09" db="EMBL/GenBank/DDBJ databases">
        <authorList>
            <consortium name="Pathogen Informatics"/>
        </authorList>
    </citation>
    <scope>NUCLEOTIDE SEQUENCE [LARGE SCALE GENOMIC DNA]</scope>
    <source>
        <strain evidence="3 4">2789STDY5834956</strain>
    </source>
</reference>
<name>A0A174SG26_9CLOT</name>
<evidence type="ECO:0000313" key="4">
    <source>
        <dbReference type="Proteomes" id="UP000095563"/>
    </source>
</evidence>